<name>A0A3M6WZV3_HORWE</name>
<dbReference type="AlphaFoldDB" id="A0A3M6WZV3"/>
<feature type="region of interest" description="Disordered" evidence="2">
    <location>
        <begin position="301"/>
        <end position="465"/>
    </location>
</feature>
<feature type="compositionally biased region" description="Low complexity" evidence="2">
    <location>
        <begin position="538"/>
        <end position="551"/>
    </location>
</feature>
<feature type="compositionally biased region" description="Low complexity" evidence="2">
    <location>
        <begin position="346"/>
        <end position="359"/>
    </location>
</feature>
<feature type="compositionally biased region" description="Basic and acidic residues" evidence="2">
    <location>
        <begin position="552"/>
        <end position="563"/>
    </location>
</feature>
<feature type="region of interest" description="Disordered" evidence="2">
    <location>
        <begin position="477"/>
        <end position="578"/>
    </location>
</feature>
<evidence type="ECO:0000256" key="2">
    <source>
        <dbReference type="SAM" id="MobiDB-lite"/>
    </source>
</evidence>
<accession>A0A3M6WZV3</accession>
<keyword evidence="1" id="KW-0862">Zinc</keyword>
<keyword evidence="1" id="KW-0479">Metal-binding</keyword>
<protein>
    <recommendedName>
        <fullName evidence="3">C3H1-type domain-containing protein</fullName>
    </recommendedName>
</protein>
<dbReference type="OrthoDB" id="5355510at2759"/>
<feature type="compositionally biased region" description="Basic and acidic residues" evidence="2">
    <location>
        <begin position="373"/>
        <end position="389"/>
    </location>
</feature>
<proteinExistence type="predicted"/>
<reference evidence="4 5" key="1">
    <citation type="journal article" date="2018" name="BMC Genomics">
        <title>Genomic evidence for intraspecific hybridization in a clonal and extremely halotolerant yeast.</title>
        <authorList>
            <person name="Gostincar C."/>
            <person name="Stajich J.E."/>
            <person name="Zupancic J."/>
            <person name="Zalar P."/>
            <person name="Gunde-Cimerman N."/>
        </authorList>
    </citation>
    <scope>NUCLEOTIDE SEQUENCE [LARGE SCALE GENOMIC DNA]</scope>
    <source>
        <strain evidence="4 5">EXF-6656</strain>
    </source>
</reference>
<dbReference type="Proteomes" id="UP000281245">
    <property type="component" value="Unassembled WGS sequence"/>
</dbReference>
<dbReference type="GO" id="GO:0008270">
    <property type="term" value="F:zinc ion binding"/>
    <property type="evidence" value="ECO:0007669"/>
    <property type="project" value="UniProtKB-KW"/>
</dbReference>
<dbReference type="InterPro" id="IPR000571">
    <property type="entry name" value="Znf_CCCH"/>
</dbReference>
<comment type="caution">
    <text evidence="4">The sequence shown here is derived from an EMBL/GenBank/DDBJ whole genome shotgun (WGS) entry which is preliminary data.</text>
</comment>
<feature type="zinc finger region" description="C3H1-type" evidence="1">
    <location>
        <begin position="248"/>
        <end position="277"/>
    </location>
</feature>
<evidence type="ECO:0000313" key="5">
    <source>
        <dbReference type="Proteomes" id="UP000281245"/>
    </source>
</evidence>
<dbReference type="PROSITE" id="PS50103">
    <property type="entry name" value="ZF_C3H1"/>
    <property type="match status" value="1"/>
</dbReference>
<dbReference type="EMBL" id="QWIJ01000308">
    <property type="protein sequence ID" value="RMX84052.1"/>
    <property type="molecule type" value="Genomic_DNA"/>
</dbReference>
<evidence type="ECO:0000256" key="1">
    <source>
        <dbReference type="PROSITE-ProRule" id="PRU00723"/>
    </source>
</evidence>
<feature type="compositionally biased region" description="Basic and acidic residues" evidence="2">
    <location>
        <begin position="320"/>
        <end position="332"/>
    </location>
</feature>
<sequence length="609" mass="65603">MQGPGLSLLANFFINSPSLLIGLYIPSISHSYHTPGLLNMANFNLYQSNPSFVDRSAIQIPPQAAHPRPLYFISRNNGVLVPLVPADELPYTIRLQGLPRALRFDQTVGMQHVGTAPYTGMTFRFDDEGACRSTSQPPGGLHARSQSALVNPVKKYLAPHALARQALAQTANNQHAPVTALEAPNLSAHEASNNWRSTASTFKPTTSNTTQSIIDAIVSTTSGAAEAARVGYVPRSTVAPPSGAQPDQDKKEYCTYWIRTGECDYMQQGCLYKHEMPDKATLEKIGLGRNLPRRWVEKQNGIKLGPREPQIVGPLMKSSEWLKNKPVERDASDASGESSESDDETQGSSGRSVASSQGSEVAAKNAITVVSTEESRATAFKDKASREVEDVSNYKAPIDIRKASTTSDLIDFDPLLPTPSSSTPCITAEKTSGPSSDTMYDSQSTPPSDQMTKDDKSTMPPSQKVAATATAAKVFAPEGESADHHVAEARKRAARQYERRGAPVSTMGSVQPLEKQIQNMQKAKLDKSGRKHAETAKLFKAAAKPAASSSSDDSKEAKEDRKTKLGAAEGSKRNAETGNMIRRLANVTQVKIAALSAPAAVTILKKSEK</sequence>
<evidence type="ECO:0000313" key="4">
    <source>
        <dbReference type="EMBL" id="RMX84052.1"/>
    </source>
</evidence>
<feature type="compositionally biased region" description="Basic and acidic residues" evidence="2">
    <location>
        <begin position="481"/>
        <end position="501"/>
    </location>
</feature>
<evidence type="ECO:0000259" key="3">
    <source>
        <dbReference type="PROSITE" id="PS50103"/>
    </source>
</evidence>
<keyword evidence="1" id="KW-0863">Zinc-finger</keyword>
<feature type="compositionally biased region" description="Basic and acidic residues" evidence="2">
    <location>
        <begin position="523"/>
        <end position="537"/>
    </location>
</feature>
<feature type="domain" description="C3H1-type" evidence="3">
    <location>
        <begin position="248"/>
        <end position="277"/>
    </location>
</feature>
<gene>
    <name evidence="4" type="ORF">D0869_04859</name>
</gene>
<feature type="compositionally biased region" description="Low complexity" evidence="2">
    <location>
        <begin position="414"/>
        <end position="424"/>
    </location>
</feature>
<feature type="compositionally biased region" description="Polar residues" evidence="2">
    <location>
        <begin position="429"/>
        <end position="450"/>
    </location>
</feature>
<organism evidence="4 5">
    <name type="scientific">Hortaea werneckii</name>
    <name type="common">Black yeast</name>
    <name type="synonym">Cladosporium werneckii</name>
    <dbReference type="NCBI Taxonomy" id="91943"/>
    <lineage>
        <taxon>Eukaryota</taxon>
        <taxon>Fungi</taxon>
        <taxon>Dikarya</taxon>
        <taxon>Ascomycota</taxon>
        <taxon>Pezizomycotina</taxon>
        <taxon>Dothideomycetes</taxon>
        <taxon>Dothideomycetidae</taxon>
        <taxon>Mycosphaerellales</taxon>
        <taxon>Teratosphaeriaceae</taxon>
        <taxon>Hortaea</taxon>
    </lineage>
</organism>